<keyword evidence="1" id="KW-0472">Membrane</keyword>
<feature type="transmembrane region" description="Helical" evidence="1">
    <location>
        <begin position="6"/>
        <end position="27"/>
    </location>
</feature>
<dbReference type="Proteomes" id="UP000054396">
    <property type="component" value="Unassembled WGS sequence"/>
</dbReference>
<dbReference type="OrthoDB" id="7875737at2"/>
<name>A0A0W7WIC1_9RHOB</name>
<dbReference type="AlphaFoldDB" id="A0A0W7WIC1"/>
<keyword evidence="1" id="KW-0812">Transmembrane</keyword>
<evidence type="ECO:0000313" key="2">
    <source>
        <dbReference type="EMBL" id="KUF10286.1"/>
    </source>
</evidence>
<sequence>MGWLIWSGAAVSVAGLAGLIWCIWQVWTARRAQLPDEELRARVRRVMPINMGALMFSVLGLMMVILGIFLG</sequence>
<dbReference type="STRING" id="1685382.AVJ23_12830"/>
<proteinExistence type="predicted"/>
<dbReference type="EMBL" id="LPXO01000007">
    <property type="protein sequence ID" value="KUF10286.1"/>
    <property type="molecule type" value="Genomic_DNA"/>
</dbReference>
<reference evidence="2 3" key="1">
    <citation type="submission" date="2015-12" db="EMBL/GenBank/DDBJ databases">
        <authorList>
            <person name="Shamseldin A."/>
            <person name="Moawad H."/>
            <person name="Abd El-Rahim W.M."/>
            <person name="Sadowsky M.J."/>
        </authorList>
    </citation>
    <scope>NUCLEOTIDE SEQUENCE [LARGE SCALE GENOMIC DNA]</scope>
    <source>
        <strain evidence="2 3">SJ5A-1</strain>
    </source>
</reference>
<dbReference type="RefSeq" id="WP_058862604.1">
    <property type="nucleotide sequence ID" value="NZ_LPXO01000007.1"/>
</dbReference>
<feature type="transmembrane region" description="Helical" evidence="1">
    <location>
        <begin position="48"/>
        <end position="70"/>
    </location>
</feature>
<accession>A0A0W7WIC1</accession>
<evidence type="ECO:0000256" key="1">
    <source>
        <dbReference type="SAM" id="Phobius"/>
    </source>
</evidence>
<organism evidence="2 3">
    <name type="scientific">Pseudoponticoccus marisrubri</name>
    <dbReference type="NCBI Taxonomy" id="1685382"/>
    <lineage>
        <taxon>Bacteria</taxon>
        <taxon>Pseudomonadati</taxon>
        <taxon>Pseudomonadota</taxon>
        <taxon>Alphaproteobacteria</taxon>
        <taxon>Rhodobacterales</taxon>
        <taxon>Roseobacteraceae</taxon>
        <taxon>Pseudoponticoccus</taxon>
    </lineage>
</organism>
<protein>
    <submittedName>
        <fullName evidence="2">Uncharacterized protein</fullName>
    </submittedName>
</protein>
<keyword evidence="1" id="KW-1133">Transmembrane helix</keyword>
<evidence type="ECO:0000313" key="3">
    <source>
        <dbReference type="Proteomes" id="UP000054396"/>
    </source>
</evidence>
<gene>
    <name evidence="2" type="ORF">AVJ23_12830</name>
</gene>
<comment type="caution">
    <text evidence="2">The sequence shown here is derived from an EMBL/GenBank/DDBJ whole genome shotgun (WGS) entry which is preliminary data.</text>
</comment>
<keyword evidence="3" id="KW-1185">Reference proteome</keyword>